<gene>
    <name evidence="2" type="ORF">HGM15179_016492</name>
</gene>
<reference evidence="2" key="1">
    <citation type="submission" date="2019-04" db="EMBL/GenBank/DDBJ databases">
        <title>Genome assembly of Zosterops borbonicus 15179.</title>
        <authorList>
            <person name="Leroy T."/>
            <person name="Anselmetti Y."/>
            <person name="Tilak M.-K."/>
            <person name="Nabholz B."/>
        </authorList>
    </citation>
    <scope>NUCLEOTIDE SEQUENCE</scope>
    <source>
        <strain evidence="2">HGM_15179</strain>
        <tissue evidence="2">Muscle</tissue>
    </source>
</reference>
<evidence type="ECO:0000256" key="1">
    <source>
        <dbReference type="SAM" id="MobiDB-lite"/>
    </source>
</evidence>
<evidence type="ECO:0000313" key="2">
    <source>
        <dbReference type="EMBL" id="TRZ10615.1"/>
    </source>
</evidence>
<proteinExistence type="predicted"/>
<comment type="caution">
    <text evidence="2">The sequence shown here is derived from an EMBL/GenBank/DDBJ whole genome shotgun (WGS) entry which is preliminary data.</text>
</comment>
<keyword evidence="3" id="KW-1185">Reference proteome</keyword>
<protein>
    <submittedName>
        <fullName evidence="2">Uncharacterized protein</fullName>
    </submittedName>
</protein>
<dbReference type="Proteomes" id="UP000796761">
    <property type="component" value="Unassembled WGS sequence"/>
</dbReference>
<evidence type="ECO:0000313" key="3">
    <source>
        <dbReference type="Proteomes" id="UP000796761"/>
    </source>
</evidence>
<feature type="region of interest" description="Disordered" evidence="1">
    <location>
        <begin position="189"/>
        <end position="228"/>
    </location>
</feature>
<dbReference type="EMBL" id="SWJQ01000829">
    <property type="protein sequence ID" value="TRZ10615.1"/>
    <property type="molecule type" value="Genomic_DNA"/>
</dbReference>
<name>A0A8K1G305_9PASS</name>
<accession>A0A8K1G305</accession>
<feature type="compositionally biased region" description="Polar residues" evidence="1">
    <location>
        <begin position="214"/>
        <end position="228"/>
    </location>
</feature>
<organism evidence="2 3">
    <name type="scientific">Zosterops borbonicus</name>
    <dbReference type="NCBI Taxonomy" id="364589"/>
    <lineage>
        <taxon>Eukaryota</taxon>
        <taxon>Metazoa</taxon>
        <taxon>Chordata</taxon>
        <taxon>Craniata</taxon>
        <taxon>Vertebrata</taxon>
        <taxon>Euteleostomi</taxon>
        <taxon>Archelosauria</taxon>
        <taxon>Archosauria</taxon>
        <taxon>Dinosauria</taxon>
        <taxon>Saurischia</taxon>
        <taxon>Theropoda</taxon>
        <taxon>Coelurosauria</taxon>
        <taxon>Aves</taxon>
        <taxon>Neognathae</taxon>
        <taxon>Neoaves</taxon>
        <taxon>Telluraves</taxon>
        <taxon>Australaves</taxon>
        <taxon>Passeriformes</taxon>
        <taxon>Sylvioidea</taxon>
        <taxon>Zosteropidae</taxon>
        <taxon>Zosterops</taxon>
    </lineage>
</organism>
<dbReference type="AlphaFoldDB" id="A0A8K1G305"/>
<sequence length="228" mass="26032">MEKNQRETTKEKWRLPMWIIQETCGFWRQRKGSVFVSRTAVGKEMVSWQQHWKGAMNPSRNLLFSMLDRSMSQPVYKEEVLQPSDPLHGFSLDSSQVHAFLGLRTLELEMKHSTHEGRRGESPPSTFWPAFDVAQDVIGFVGSGQAYTEFHNGMRSLKMEDEENGNGYCVFMKIIAGIPPFRVCQAIDPNQSEAVPKPSPTGKQHEKRRGEIQPSLTGFNNFQPDLDS</sequence>